<organism evidence="1">
    <name type="scientific">marine sediment metagenome</name>
    <dbReference type="NCBI Taxonomy" id="412755"/>
    <lineage>
        <taxon>unclassified sequences</taxon>
        <taxon>metagenomes</taxon>
        <taxon>ecological metagenomes</taxon>
    </lineage>
</organism>
<dbReference type="AlphaFoldDB" id="X0X0Z7"/>
<reference evidence="1" key="1">
    <citation type="journal article" date="2014" name="Front. Microbiol.">
        <title>High frequency of phylogenetically diverse reductive dehalogenase-homologous genes in deep subseafloor sedimentary metagenomes.</title>
        <authorList>
            <person name="Kawai M."/>
            <person name="Futagami T."/>
            <person name="Toyoda A."/>
            <person name="Takaki Y."/>
            <person name="Nishi S."/>
            <person name="Hori S."/>
            <person name="Arai W."/>
            <person name="Tsubouchi T."/>
            <person name="Morono Y."/>
            <person name="Uchiyama I."/>
            <person name="Ito T."/>
            <person name="Fujiyama A."/>
            <person name="Inagaki F."/>
            <person name="Takami H."/>
        </authorList>
    </citation>
    <scope>NUCLEOTIDE SEQUENCE</scope>
    <source>
        <strain evidence="1">Expedition CK06-06</strain>
    </source>
</reference>
<proteinExistence type="predicted"/>
<protein>
    <submittedName>
        <fullName evidence="1">Uncharacterized protein</fullName>
    </submittedName>
</protein>
<gene>
    <name evidence="1" type="ORF">S01H1_70860</name>
</gene>
<comment type="caution">
    <text evidence="1">The sequence shown here is derived from an EMBL/GenBank/DDBJ whole genome shotgun (WGS) entry which is preliminary data.</text>
</comment>
<evidence type="ECO:0000313" key="1">
    <source>
        <dbReference type="EMBL" id="GAG36864.1"/>
    </source>
</evidence>
<sequence length="72" mass="8307">MEKETRNRYITAAYTSWLQGLGGKKTFGEYLNKLGLSEKAVKMTHSQEIRLAKKGFKTAQRILKMNIKKSKK</sequence>
<name>X0X0Z7_9ZZZZ</name>
<accession>X0X0Z7</accession>
<dbReference type="EMBL" id="BARS01047146">
    <property type="protein sequence ID" value="GAG36864.1"/>
    <property type="molecule type" value="Genomic_DNA"/>
</dbReference>